<keyword evidence="3" id="KW-1185">Reference proteome</keyword>
<sequence length="476" mass="51340">MWRQQLKRWQRAAVGEISQTAKEDKEDQLRLNILEAGFNPKVLLHRLDVKQMLMVKEEAPVNHRPCAGLHDPKLHHIKEEQEEVYTSLGGEQLNGKEEIDAIRFPGLDDTFSARSTPSVHWVMDNLCCASCSAPLQPEDSHDMCPPCLGVAHLREALSDHACSNCTLLPRAVRLARLSSVEQPVDWAVSVQQDPLPLGQGAGSTKRSAEDVPLASGRRAKRRGPPGLSTKVDQLSTELAQMKALLQSLRADGGRTESSPPEQGGSSHGEDDVISVAVSGNLFHEAFPELGSRTSGSGSGVSLGGAGEPVSAALETALGRLQLDIPLAQPAPPSAFFRRRGAEAADVVPPSAEYVQELHACWTDTRAFSRLTVDGRALAAMHEVPKFGLGCMPPVESAIASLIVPPDEALRPNTRCPQTQCRVTDNLLCRAYDSGARMGRIGNSLSHLMLGLSSSLESVPLDQSTQGCWTHLCRPSP</sequence>
<feature type="region of interest" description="Disordered" evidence="1">
    <location>
        <begin position="249"/>
        <end position="270"/>
    </location>
</feature>
<dbReference type="EMBL" id="JAHHUM010000302">
    <property type="protein sequence ID" value="KAK5621504.1"/>
    <property type="molecule type" value="Genomic_DNA"/>
</dbReference>
<protein>
    <submittedName>
        <fullName evidence="2">Uncharacterized protein</fullName>
    </submittedName>
</protein>
<feature type="region of interest" description="Disordered" evidence="1">
    <location>
        <begin position="193"/>
        <end position="232"/>
    </location>
</feature>
<gene>
    <name evidence="2" type="ORF">CRENBAI_004006</name>
</gene>
<comment type="caution">
    <text evidence="2">The sequence shown here is derived from an EMBL/GenBank/DDBJ whole genome shotgun (WGS) entry which is preliminary data.</text>
</comment>
<dbReference type="Proteomes" id="UP001311232">
    <property type="component" value="Unassembled WGS sequence"/>
</dbReference>
<name>A0AAV9SL12_9TELE</name>
<feature type="compositionally biased region" description="Polar residues" evidence="1">
    <location>
        <begin position="255"/>
        <end position="264"/>
    </location>
</feature>
<evidence type="ECO:0000256" key="1">
    <source>
        <dbReference type="SAM" id="MobiDB-lite"/>
    </source>
</evidence>
<evidence type="ECO:0000313" key="2">
    <source>
        <dbReference type="EMBL" id="KAK5621504.1"/>
    </source>
</evidence>
<reference evidence="2 3" key="1">
    <citation type="submission" date="2021-06" db="EMBL/GenBank/DDBJ databases">
        <authorList>
            <person name="Palmer J.M."/>
        </authorList>
    </citation>
    <scope>NUCLEOTIDE SEQUENCE [LARGE SCALE GENOMIC DNA]</scope>
    <source>
        <strain evidence="2 3">MEX-2019</strain>
        <tissue evidence="2">Muscle</tissue>
    </source>
</reference>
<proteinExistence type="predicted"/>
<accession>A0AAV9SL12</accession>
<organism evidence="2 3">
    <name type="scientific">Crenichthys baileyi</name>
    <name type="common">White River springfish</name>
    <dbReference type="NCBI Taxonomy" id="28760"/>
    <lineage>
        <taxon>Eukaryota</taxon>
        <taxon>Metazoa</taxon>
        <taxon>Chordata</taxon>
        <taxon>Craniata</taxon>
        <taxon>Vertebrata</taxon>
        <taxon>Euteleostomi</taxon>
        <taxon>Actinopterygii</taxon>
        <taxon>Neopterygii</taxon>
        <taxon>Teleostei</taxon>
        <taxon>Neoteleostei</taxon>
        <taxon>Acanthomorphata</taxon>
        <taxon>Ovalentaria</taxon>
        <taxon>Atherinomorphae</taxon>
        <taxon>Cyprinodontiformes</taxon>
        <taxon>Goodeidae</taxon>
        <taxon>Crenichthys</taxon>
    </lineage>
</organism>
<evidence type="ECO:0000313" key="3">
    <source>
        <dbReference type="Proteomes" id="UP001311232"/>
    </source>
</evidence>
<dbReference type="AlphaFoldDB" id="A0AAV9SL12"/>